<comment type="caution">
    <text evidence="6">The sequence shown here is derived from an EMBL/GenBank/DDBJ whole genome shotgun (WGS) entry which is preliminary data.</text>
</comment>
<dbReference type="PANTHER" id="PTHR30371:SF0">
    <property type="entry name" value="SEC-INDEPENDENT PROTEIN TRANSLOCASE PROTEIN TATC, CHLOROPLASTIC-RELATED"/>
    <property type="match status" value="1"/>
</dbReference>
<dbReference type="InterPro" id="IPR002033">
    <property type="entry name" value="TatC"/>
</dbReference>
<keyword evidence="2 5" id="KW-0812">Transmembrane</keyword>
<organism evidence="6 7">
    <name type="scientific">Mariprofundus micogutta</name>
    <dbReference type="NCBI Taxonomy" id="1921010"/>
    <lineage>
        <taxon>Bacteria</taxon>
        <taxon>Pseudomonadati</taxon>
        <taxon>Pseudomonadota</taxon>
        <taxon>Candidatius Mariprofundia</taxon>
        <taxon>Mariprofundales</taxon>
        <taxon>Mariprofundaceae</taxon>
        <taxon>Mariprofundus</taxon>
    </lineage>
</organism>
<dbReference type="GO" id="GO:0009977">
    <property type="term" value="F:proton motive force dependent protein transmembrane transporter activity"/>
    <property type="evidence" value="ECO:0007669"/>
    <property type="project" value="TreeGrafter"/>
</dbReference>
<dbReference type="NCBIfam" id="TIGR00945">
    <property type="entry name" value="tatC"/>
    <property type="match status" value="1"/>
</dbReference>
<dbReference type="GO" id="GO:0033281">
    <property type="term" value="C:TAT protein transport complex"/>
    <property type="evidence" value="ECO:0007669"/>
    <property type="project" value="UniProtKB-UniRule"/>
</dbReference>
<gene>
    <name evidence="5" type="primary">tatC</name>
    <name evidence="6" type="ORF">MMIC_P0145</name>
</gene>
<dbReference type="Pfam" id="PF00902">
    <property type="entry name" value="TatC"/>
    <property type="match status" value="1"/>
</dbReference>
<dbReference type="HAMAP" id="MF_00902">
    <property type="entry name" value="TatC"/>
    <property type="match status" value="1"/>
</dbReference>
<sequence length="263" mass="29405">MSQLDDQTEHADETELNTKASGISVLAHLAELRRRGTIAVVVYVIGVMILMNFSEPVFEFISQPLRAALPPGTPLVFLNAPDVFFTYLKIALVLSLFVTAPVTLYQFWAFVAPGLYSHEREAFVAYFFGSLALLLAGGAFAFYVVFPLVFEFFLSFSTDTIQAMPAVKEYLSLTLKLLFAFGISFQIPIIIMLLIRLGIANVESLTDKRRYVIVWTFVFAAILTPPDIISQVLLGIPMLLLYEAGLLMARMKKTKIEKEVEDV</sequence>
<dbReference type="AlphaFoldDB" id="A0A1L8CJY6"/>
<feature type="transmembrane region" description="Helical" evidence="5">
    <location>
        <begin position="177"/>
        <end position="199"/>
    </location>
</feature>
<comment type="subunit">
    <text evidence="5">The Tat system comprises two distinct complexes: a TatABC complex, containing multiple copies of TatA, TatB and TatC subunits, and a separate TatA complex, containing only TatA subunits. Substrates initially bind to the TatABC complex, which probably triggers association of the separate TatA complex to form the active translocon.</text>
</comment>
<comment type="similarity">
    <text evidence="5">Belongs to the TatC family.</text>
</comment>
<feature type="transmembrane region" description="Helical" evidence="5">
    <location>
        <begin position="84"/>
        <end position="111"/>
    </location>
</feature>
<dbReference type="PANTHER" id="PTHR30371">
    <property type="entry name" value="SEC-INDEPENDENT PROTEIN TRANSLOCASE PROTEIN TATC"/>
    <property type="match status" value="1"/>
</dbReference>
<evidence type="ECO:0000313" key="7">
    <source>
        <dbReference type="Proteomes" id="UP000231632"/>
    </source>
</evidence>
<dbReference type="EMBL" id="BDFD01000001">
    <property type="protein sequence ID" value="GAV19216.1"/>
    <property type="molecule type" value="Genomic_DNA"/>
</dbReference>
<evidence type="ECO:0000256" key="1">
    <source>
        <dbReference type="ARBA" id="ARBA00004141"/>
    </source>
</evidence>
<keyword evidence="5" id="KW-1003">Cell membrane</keyword>
<dbReference type="GO" id="GO:0065002">
    <property type="term" value="P:intracellular protein transmembrane transport"/>
    <property type="evidence" value="ECO:0007669"/>
    <property type="project" value="TreeGrafter"/>
</dbReference>
<evidence type="ECO:0000313" key="6">
    <source>
        <dbReference type="EMBL" id="GAV19216.1"/>
    </source>
</evidence>
<dbReference type="PRINTS" id="PR01840">
    <property type="entry name" value="TATCFAMILY"/>
</dbReference>
<evidence type="ECO:0000256" key="5">
    <source>
        <dbReference type="HAMAP-Rule" id="MF_00902"/>
    </source>
</evidence>
<comment type="function">
    <text evidence="5">Part of the twin-arginine translocation (Tat) system that transports large folded proteins containing a characteristic twin-arginine motif in their signal peptide across membranes. Together with TatB, TatC is part of a receptor directly interacting with Tat signal peptides.</text>
</comment>
<comment type="subcellular location">
    <subcellularLocation>
        <location evidence="5">Cell membrane</location>
        <topology evidence="5">Multi-pass membrane protein</topology>
    </subcellularLocation>
    <subcellularLocation>
        <location evidence="1">Membrane</location>
        <topology evidence="1">Multi-pass membrane protein</topology>
    </subcellularLocation>
</comment>
<comment type="caution">
    <text evidence="5">Lacks conserved residue(s) required for the propagation of feature annotation.</text>
</comment>
<dbReference type="OrthoDB" id="5291141at2"/>
<reference evidence="6 7" key="1">
    <citation type="journal article" date="2017" name="Arch. Microbiol.">
        <title>Mariprofundus micogutta sp. nov., a novel iron-oxidizing zetaproteobacterium isolated from a deep-sea hydrothermal field at the Bayonnaise knoll of the Izu-Ogasawara arc, and a description of Mariprofundales ord. nov. and Zetaproteobacteria classis nov.</title>
        <authorList>
            <person name="Makita H."/>
            <person name="Tanaka E."/>
            <person name="Mitsunobu S."/>
            <person name="Miyazaki M."/>
            <person name="Nunoura T."/>
            <person name="Uematsu K."/>
            <person name="Takaki Y."/>
            <person name="Nishi S."/>
            <person name="Shimamura S."/>
            <person name="Takai K."/>
        </authorList>
    </citation>
    <scope>NUCLEOTIDE SEQUENCE [LARGE SCALE GENOMIC DNA]</scope>
    <source>
        <strain evidence="6 7">ET2</strain>
    </source>
</reference>
<keyword evidence="4 5" id="KW-0472">Membrane</keyword>
<dbReference type="InterPro" id="IPR019820">
    <property type="entry name" value="Sec-indep_translocase_CS"/>
</dbReference>
<dbReference type="Proteomes" id="UP000231632">
    <property type="component" value="Unassembled WGS sequence"/>
</dbReference>
<keyword evidence="5" id="KW-0813">Transport</keyword>
<keyword evidence="3 5" id="KW-1133">Transmembrane helix</keyword>
<evidence type="ECO:0000256" key="4">
    <source>
        <dbReference type="ARBA" id="ARBA00023136"/>
    </source>
</evidence>
<protein>
    <recommendedName>
        <fullName evidence="5">Sec-independent protein translocase protein TatC</fullName>
    </recommendedName>
</protein>
<keyword evidence="5" id="KW-0811">Translocation</keyword>
<dbReference type="STRING" id="1921010.MMIC_P0145"/>
<keyword evidence="7" id="KW-1185">Reference proteome</keyword>
<dbReference type="RefSeq" id="WP_083530365.1">
    <property type="nucleotide sequence ID" value="NZ_BDFD01000001.1"/>
</dbReference>
<proteinExistence type="inferred from homology"/>
<dbReference type="GO" id="GO:0043953">
    <property type="term" value="P:protein transport by the Tat complex"/>
    <property type="evidence" value="ECO:0007669"/>
    <property type="project" value="UniProtKB-UniRule"/>
</dbReference>
<keyword evidence="5" id="KW-0653">Protein transport</keyword>
<name>A0A1L8CJY6_9PROT</name>
<feature type="transmembrane region" description="Helical" evidence="5">
    <location>
        <begin position="211"/>
        <end position="226"/>
    </location>
</feature>
<feature type="transmembrane region" description="Helical" evidence="5">
    <location>
        <begin position="36"/>
        <end position="54"/>
    </location>
</feature>
<accession>A0A1L8CJY6</accession>
<feature type="transmembrane region" description="Helical" evidence="5">
    <location>
        <begin position="123"/>
        <end position="146"/>
    </location>
</feature>
<evidence type="ECO:0000256" key="3">
    <source>
        <dbReference type="ARBA" id="ARBA00022989"/>
    </source>
</evidence>
<evidence type="ECO:0000256" key="2">
    <source>
        <dbReference type="ARBA" id="ARBA00022692"/>
    </source>
</evidence>
<dbReference type="PROSITE" id="PS01218">
    <property type="entry name" value="TATC"/>
    <property type="match status" value="1"/>
</dbReference>